<feature type="chain" id="PRO_5002224303" description="Beta-xylanase" evidence="12">
    <location>
        <begin position="34"/>
        <end position="495"/>
    </location>
</feature>
<dbReference type="PROSITE" id="PS51318">
    <property type="entry name" value="TAT"/>
    <property type="match status" value="1"/>
</dbReference>
<feature type="signal peptide" evidence="12">
    <location>
        <begin position="1"/>
        <end position="33"/>
    </location>
</feature>
<dbReference type="GO" id="GO:0045493">
    <property type="term" value="P:xylan catabolic process"/>
    <property type="evidence" value="ECO:0007669"/>
    <property type="project" value="UniProtKB-KW"/>
</dbReference>
<keyword evidence="5 10" id="KW-0378">Hydrolase</keyword>
<dbReference type="GO" id="GO:0031176">
    <property type="term" value="F:endo-1,4-beta-xylanase activity"/>
    <property type="evidence" value="ECO:0007669"/>
    <property type="project" value="UniProtKB-EC"/>
</dbReference>
<feature type="compositionally biased region" description="Pro residues" evidence="11">
    <location>
        <begin position="361"/>
        <end position="387"/>
    </location>
</feature>
<dbReference type="GO" id="GO:0030247">
    <property type="term" value="F:polysaccharide binding"/>
    <property type="evidence" value="ECO:0007669"/>
    <property type="project" value="UniProtKB-UniRule"/>
</dbReference>
<evidence type="ECO:0000256" key="6">
    <source>
        <dbReference type="ARBA" id="ARBA00023277"/>
    </source>
</evidence>
<dbReference type="InterPro" id="IPR008965">
    <property type="entry name" value="CBM2/CBM3_carb-bd_dom_sf"/>
</dbReference>
<dbReference type="InterPro" id="IPR017853">
    <property type="entry name" value="GH"/>
</dbReference>
<dbReference type="InterPro" id="IPR001919">
    <property type="entry name" value="CBD2"/>
</dbReference>
<sequence length="495" mass="52402">MRIHHHIGRRTRSGLLAGLLAATSALAMGIAVAQPGTAEAAASLRSLADAKGRDIGFALDPNRLSESPYKQIADAEFNLVVAENAMKWEVTEPNRNQFSFGQGDAVVNYAVGSNKKVYGHTLVWHNQMPGWTSNLSGSDLLAAMKNHIAGVAGHYKGKVFAWDVVNEAFADGGSGGRRDSILQQRIGNSWIEEAFRAARAADPDAKLCINDYSTDGINAKSTAIYNLVKDFKSRGVPIDCVGFQAHLIIGQVPGDMQANLQRFTDLGVDVRVTELDIRMSTPANSSKLATQAADYKKVMNICLAVARCQGVTVWGITDKYSWIPGTFPGEGAALIWDENYAPKPAYQAVAEALGSGTTPTTPAPTTPVPTTPVPTTPAPTTPAPTTPAPNGSCTVTYVPNSWGNGFTAEIRIRNDGPDPVNAWSFGFYFTAGQQVTNAWNATVSQSGTQVLARNASYNGAVAVGGTVSFGFQGTHTGSNPSPTSFTFNGKVCANG</sequence>
<dbReference type="SUPFAM" id="SSF49384">
    <property type="entry name" value="Carbohydrate-binding domain"/>
    <property type="match status" value="1"/>
</dbReference>
<feature type="domain" description="CBM2" evidence="13">
    <location>
        <begin position="386"/>
        <end position="495"/>
    </location>
</feature>
<keyword evidence="3 15" id="KW-0858">Xylan degradation</keyword>
<evidence type="ECO:0000256" key="11">
    <source>
        <dbReference type="SAM" id="MobiDB-lite"/>
    </source>
</evidence>
<feature type="active site" description="Nucleophile" evidence="9">
    <location>
        <position position="274"/>
    </location>
</feature>
<evidence type="ECO:0000259" key="14">
    <source>
        <dbReference type="PROSITE" id="PS51760"/>
    </source>
</evidence>
<keyword evidence="16" id="KW-1185">Reference proteome</keyword>
<dbReference type="PRINTS" id="PR00134">
    <property type="entry name" value="GLHYDRLASE10"/>
</dbReference>
<evidence type="ECO:0000256" key="8">
    <source>
        <dbReference type="ARBA" id="ARBA00023326"/>
    </source>
</evidence>
<comment type="similarity">
    <text evidence="2 10">Belongs to the glycosyl hydrolase 10 (cellulase F) family.</text>
</comment>
<dbReference type="OrthoDB" id="9815836at2"/>
<gene>
    <name evidence="15" type="ORF">TK50_29180</name>
</gene>
<dbReference type="InterPro" id="IPR006311">
    <property type="entry name" value="TAT_signal"/>
</dbReference>
<dbReference type="Proteomes" id="UP000032254">
    <property type="component" value="Unassembled WGS sequence"/>
</dbReference>
<dbReference type="Pfam" id="PF00331">
    <property type="entry name" value="Glyco_hydro_10"/>
    <property type="match status" value="1"/>
</dbReference>
<feature type="domain" description="GH10" evidence="14">
    <location>
        <begin position="41"/>
        <end position="352"/>
    </location>
</feature>
<dbReference type="InterPro" id="IPR012291">
    <property type="entry name" value="CBM2_carb-bd_dom_sf"/>
</dbReference>
<dbReference type="PATRIC" id="fig|47853.6.peg.6118"/>
<evidence type="ECO:0000256" key="12">
    <source>
        <dbReference type="SAM" id="SignalP"/>
    </source>
</evidence>
<evidence type="ECO:0000256" key="4">
    <source>
        <dbReference type="ARBA" id="ARBA00022729"/>
    </source>
</evidence>
<feature type="region of interest" description="Disordered" evidence="11">
    <location>
        <begin position="354"/>
        <end position="391"/>
    </location>
</feature>
<dbReference type="Gene3D" id="3.20.20.80">
    <property type="entry name" value="Glycosidases"/>
    <property type="match status" value="1"/>
</dbReference>
<dbReference type="SUPFAM" id="SSF51445">
    <property type="entry name" value="(Trans)glycosidases"/>
    <property type="match status" value="1"/>
</dbReference>
<evidence type="ECO:0000256" key="10">
    <source>
        <dbReference type="RuleBase" id="RU361174"/>
    </source>
</evidence>
<dbReference type="PANTHER" id="PTHR31490:SF88">
    <property type="entry name" value="BETA-XYLANASE"/>
    <property type="match status" value="1"/>
</dbReference>
<accession>A0A0D0WSI8</accession>
<organism evidence="15 16">
    <name type="scientific">Micromonospora haikouensis</name>
    <dbReference type="NCBI Taxonomy" id="686309"/>
    <lineage>
        <taxon>Bacteria</taxon>
        <taxon>Bacillati</taxon>
        <taxon>Actinomycetota</taxon>
        <taxon>Actinomycetes</taxon>
        <taxon>Micromonosporales</taxon>
        <taxon>Micromonosporaceae</taxon>
        <taxon>Micromonospora</taxon>
    </lineage>
</organism>
<keyword evidence="4 12" id="KW-0732">Signal</keyword>
<dbReference type="PROSITE" id="PS51173">
    <property type="entry name" value="CBM2"/>
    <property type="match status" value="1"/>
</dbReference>
<evidence type="ECO:0000256" key="3">
    <source>
        <dbReference type="ARBA" id="ARBA00022651"/>
    </source>
</evidence>
<name>A0A0D0WSI8_9ACTN</name>
<keyword evidence="8 10" id="KW-0624">Polysaccharide degradation</keyword>
<reference evidence="15 16" key="1">
    <citation type="submission" date="2015-01" db="EMBL/GenBank/DDBJ databases">
        <title>Sequencing and annotation of Micromonospora carbonacea strain JXNU-1 genome.</title>
        <authorList>
            <person name="Long Z."/>
            <person name="Huang Y."/>
            <person name="Jiang Y."/>
        </authorList>
    </citation>
    <scope>NUCLEOTIDE SEQUENCE [LARGE SCALE GENOMIC DNA]</scope>
    <source>
        <strain evidence="15 16">JXNU-1</strain>
    </source>
</reference>
<dbReference type="PROSITE" id="PS51760">
    <property type="entry name" value="GH10_2"/>
    <property type="match status" value="1"/>
</dbReference>
<dbReference type="RefSeq" id="WP_043968747.1">
    <property type="nucleotide sequence ID" value="NZ_JBEZEN010000035.1"/>
</dbReference>
<dbReference type="InterPro" id="IPR044846">
    <property type="entry name" value="GH10"/>
</dbReference>
<dbReference type="InterPro" id="IPR031158">
    <property type="entry name" value="GH10_AS"/>
</dbReference>
<dbReference type="EC" id="3.2.1.8" evidence="10"/>
<keyword evidence="7 10" id="KW-0326">Glycosidase</keyword>
<proteinExistence type="inferred from homology"/>
<evidence type="ECO:0000259" key="13">
    <source>
        <dbReference type="PROSITE" id="PS51173"/>
    </source>
</evidence>
<evidence type="ECO:0000256" key="2">
    <source>
        <dbReference type="ARBA" id="ARBA00007495"/>
    </source>
</evidence>
<evidence type="ECO:0000313" key="15">
    <source>
        <dbReference type="EMBL" id="KIR61629.1"/>
    </source>
</evidence>
<comment type="catalytic activity">
    <reaction evidence="1 10">
        <text>Endohydrolysis of (1-&gt;4)-beta-D-xylosidic linkages in xylans.</text>
        <dbReference type="EC" id="3.2.1.8"/>
    </reaction>
</comment>
<evidence type="ECO:0000256" key="9">
    <source>
        <dbReference type="PROSITE-ProRule" id="PRU10061"/>
    </source>
</evidence>
<evidence type="ECO:0000256" key="7">
    <source>
        <dbReference type="ARBA" id="ARBA00023295"/>
    </source>
</evidence>
<comment type="caution">
    <text evidence="15">The sequence shown here is derived from an EMBL/GenBank/DDBJ whole genome shotgun (WGS) entry which is preliminary data.</text>
</comment>
<dbReference type="Gene3D" id="2.60.40.290">
    <property type="match status" value="1"/>
</dbReference>
<dbReference type="Pfam" id="PF00553">
    <property type="entry name" value="CBM_2"/>
    <property type="match status" value="1"/>
</dbReference>
<evidence type="ECO:0000256" key="1">
    <source>
        <dbReference type="ARBA" id="ARBA00000681"/>
    </source>
</evidence>
<dbReference type="GeneID" id="301308089"/>
<dbReference type="AlphaFoldDB" id="A0A0D0WSI8"/>
<dbReference type="PANTHER" id="PTHR31490">
    <property type="entry name" value="GLYCOSYL HYDROLASE"/>
    <property type="match status" value="1"/>
</dbReference>
<dbReference type="SMART" id="SM00637">
    <property type="entry name" value="CBD_II"/>
    <property type="match status" value="1"/>
</dbReference>
<dbReference type="EMBL" id="JXSX01000003">
    <property type="protein sequence ID" value="KIR61629.1"/>
    <property type="molecule type" value="Genomic_DNA"/>
</dbReference>
<dbReference type="SMART" id="SM00633">
    <property type="entry name" value="Glyco_10"/>
    <property type="match status" value="1"/>
</dbReference>
<dbReference type="PROSITE" id="PS00591">
    <property type="entry name" value="GH10_1"/>
    <property type="match status" value="1"/>
</dbReference>
<protein>
    <recommendedName>
        <fullName evidence="10">Beta-xylanase</fullName>
        <ecNumber evidence="10">3.2.1.8</ecNumber>
    </recommendedName>
</protein>
<evidence type="ECO:0000313" key="16">
    <source>
        <dbReference type="Proteomes" id="UP000032254"/>
    </source>
</evidence>
<dbReference type="InterPro" id="IPR001000">
    <property type="entry name" value="GH10_dom"/>
</dbReference>
<evidence type="ECO:0000256" key="5">
    <source>
        <dbReference type="ARBA" id="ARBA00022801"/>
    </source>
</evidence>
<keyword evidence="6 10" id="KW-0119">Carbohydrate metabolism</keyword>